<dbReference type="Proteomes" id="UP000694044">
    <property type="component" value="Unassembled WGS sequence"/>
</dbReference>
<evidence type="ECO:0000256" key="1">
    <source>
        <dbReference type="SAM" id="MobiDB-lite"/>
    </source>
</evidence>
<feature type="compositionally biased region" description="Acidic residues" evidence="1">
    <location>
        <begin position="76"/>
        <end position="87"/>
    </location>
</feature>
<reference evidence="2" key="1">
    <citation type="submission" date="2021-02" db="EMBL/GenBank/DDBJ databases">
        <authorList>
            <person name="Palmer J.M."/>
        </authorList>
    </citation>
    <scope>NUCLEOTIDE SEQUENCE</scope>
    <source>
        <strain evidence="2">SCRP734</strain>
    </source>
</reference>
<keyword evidence="3" id="KW-1185">Reference proteome</keyword>
<dbReference type="InterPro" id="IPR047313">
    <property type="entry name" value="SMN_C"/>
</dbReference>
<proteinExistence type="predicted"/>
<feature type="compositionally biased region" description="Polar residues" evidence="1">
    <location>
        <begin position="1"/>
        <end position="15"/>
    </location>
</feature>
<dbReference type="EMBL" id="JAGDFM010000224">
    <property type="protein sequence ID" value="KAG7381984.1"/>
    <property type="molecule type" value="Genomic_DNA"/>
</dbReference>
<feature type="region of interest" description="Disordered" evidence="1">
    <location>
        <begin position="36"/>
        <end position="96"/>
    </location>
</feature>
<feature type="region of interest" description="Disordered" evidence="1">
    <location>
        <begin position="1"/>
        <end position="24"/>
    </location>
</feature>
<dbReference type="AlphaFoldDB" id="A0A8T1VRE2"/>
<dbReference type="OrthoDB" id="197400at2759"/>
<gene>
    <name evidence="2" type="ORF">PHYPSEUDO_005398</name>
</gene>
<sequence>MASTVTENGSEQGSEAEQWDDMAIVRVPNALEANAAFEEALTDQRTRNSASAKPTGRKHKAAARSNGKKAARSVSIEEDEDEEEEQRDEYGHQAAASGAAAGVGQYGQPNAAAYAGYGSNPFVYQQQQQQHSSSDAYQAAYAQAYAQLHAQFQGAYPAASTPQPYGPGAQMPAFPAQSPYYPPPPPIPSMPMPFSAMPGAAAPFPGSASDDALANMLMAWYQSGYYTGRFQAMQEMKTRGRR</sequence>
<protein>
    <recommendedName>
        <fullName evidence="4">Survival motor neuron Tudor domain-containing protein</fullName>
    </recommendedName>
</protein>
<name>A0A8T1VRE2_9STRA</name>
<evidence type="ECO:0008006" key="4">
    <source>
        <dbReference type="Google" id="ProtNLM"/>
    </source>
</evidence>
<dbReference type="CDD" id="cd22852">
    <property type="entry name" value="SMN_C"/>
    <property type="match status" value="1"/>
</dbReference>
<feature type="compositionally biased region" description="Basic residues" evidence="1">
    <location>
        <begin position="55"/>
        <end position="71"/>
    </location>
</feature>
<comment type="caution">
    <text evidence="2">The sequence shown here is derived from an EMBL/GenBank/DDBJ whole genome shotgun (WGS) entry which is preliminary data.</text>
</comment>
<accession>A0A8T1VRE2</accession>
<evidence type="ECO:0000313" key="2">
    <source>
        <dbReference type="EMBL" id="KAG7381984.1"/>
    </source>
</evidence>
<evidence type="ECO:0000313" key="3">
    <source>
        <dbReference type="Proteomes" id="UP000694044"/>
    </source>
</evidence>
<organism evidence="2 3">
    <name type="scientific">Phytophthora pseudosyringae</name>
    <dbReference type="NCBI Taxonomy" id="221518"/>
    <lineage>
        <taxon>Eukaryota</taxon>
        <taxon>Sar</taxon>
        <taxon>Stramenopiles</taxon>
        <taxon>Oomycota</taxon>
        <taxon>Peronosporomycetes</taxon>
        <taxon>Peronosporales</taxon>
        <taxon>Peronosporaceae</taxon>
        <taxon>Phytophthora</taxon>
    </lineage>
</organism>